<proteinExistence type="predicted"/>
<gene>
    <name evidence="2" type="ORF">EJQ19_02315</name>
</gene>
<keyword evidence="1" id="KW-1133">Transmembrane helix</keyword>
<feature type="transmembrane region" description="Helical" evidence="1">
    <location>
        <begin position="203"/>
        <end position="222"/>
    </location>
</feature>
<feature type="transmembrane region" description="Helical" evidence="1">
    <location>
        <begin position="131"/>
        <end position="151"/>
    </location>
</feature>
<comment type="caution">
    <text evidence="2">The sequence shown here is derived from an EMBL/GenBank/DDBJ whole genome shotgun (WGS) entry which is preliminary data.</text>
</comment>
<keyword evidence="3" id="KW-1185">Reference proteome</keyword>
<accession>A0A430JK83</accession>
<organism evidence="2 3">
    <name type="scientific">Paenibacillus whitsoniae</name>
    <dbReference type="NCBI Taxonomy" id="2496558"/>
    <lineage>
        <taxon>Bacteria</taxon>
        <taxon>Bacillati</taxon>
        <taxon>Bacillota</taxon>
        <taxon>Bacilli</taxon>
        <taxon>Bacillales</taxon>
        <taxon>Paenibacillaceae</taxon>
        <taxon>Paenibacillus</taxon>
    </lineage>
</organism>
<name>A0A430JK83_9BACL</name>
<evidence type="ECO:0000313" key="2">
    <source>
        <dbReference type="EMBL" id="RTE11429.1"/>
    </source>
</evidence>
<feature type="transmembrane region" description="Helical" evidence="1">
    <location>
        <begin position="6"/>
        <end position="27"/>
    </location>
</feature>
<evidence type="ECO:0000256" key="1">
    <source>
        <dbReference type="SAM" id="Phobius"/>
    </source>
</evidence>
<keyword evidence="1" id="KW-0472">Membrane</keyword>
<dbReference type="OrthoDB" id="1680238at2"/>
<feature type="transmembrane region" description="Helical" evidence="1">
    <location>
        <begin position="103"/>
        <end position="125"/>
    </location>
</feature>
<protein>
    <submittedName>
        <fullName evidence="2">Uncharacterized protein</fullName>
    </submittedName>
</protein>
<feature type="transmembrane region" description="Helical" evidence="1">
    <location>
        <begin position="229"/>
        <end position="247"/>
    </location>
</feature>
<dbReference type="Proteomes" id="UP000276128">
    <property type="component" value="Unassembled WGS sequence"/>
</dbReference>
<dbReference type="EMBL" id="RXHU01000009">
    <property type="protein sequence ID" value="RTE11429.1"/>
    <property type="molecule type" value="Genomic_DNA"/>
</dbReference>
<feature type="transmembrane region" description="Helical" evidence="1">
    <location>
        <begin position="78"/>
        <end position="96"/>
    </location>
</feature>
<feature type="transmembrane region" description="Helical" evidence="1">
    <location>
        <begin position="163"/>
        <end position="183"/>
    </location>
</feature>
<dbReference type="RefSeq" id="WP_126139599.1">
    <property type="nucleotide sequence ID" value="NZ_RXHU01000009.1"/>
</dbReference>
<feature type="transmembrane region" description="Helical" evidence="1">
    <location>
        <begin position="39"/>
        <end position="63"/>
    </location>
</feature>
<sequence>MNLFWSHTLWYLILGLATLTQVIYTLYHSKDRLRTFAFYLSLVGLPLYFETFILIFLDAYAYFPKIIQNPKIDPYNDVLAGNLFSQFGVASSALLLAVRRKPFYWNVIVSFIYAMVEVLFEFLGIYRHHWWKTWMTFIALFLFFVISKWMYAHLTRGVGSIYFYGYLILGMFPICTILFFWGVLDLFGYMRFTTTLFPDHPRISRYGLYLTFTLVNYILVLWGYFQKHWIWKIVTLVSVGTLIYLGYRGHLLLFWEGAFVPIGIIVIFWMYFSVWILDTLYRGRQQEL</sequence>
<feature type="transmembrane region" description="Helical" evidence="1">
    <location>
        <begin position="253"/>
        <end position="277"/>
    </location>
</feature>
<reference evidence="2 3" key="1">
    <citation type="submission" date="2018-12" db="EMBL/GenBank/DDBJ databases">
        <title>Bacillus ochoae sp. nov., Paenibacillus whitsoniae sp. nov., Paenibacillus spiritus sp. nov. Isolated from the Mars Exploration Rover during spacecraft assembly.</title>
        <authorList>
            <person name="Seuylemezian A."/>
            <person name="Vaishampayan P."/>
        </authorList>
    </citation>
    <scope>NUCLEOTIDE SEQUENCE [LARGE SCALE GENOMIC DNA]</scope>
    <source>
        <strain evidence="2 3">MER 54</strain>
    </source>
</reference>
<dbReference type="AlphaFoldDB" id="A0A430JK83"/>
<evidence type="ECO:0000313" key="3">
    <source>
        <dbReference type="Proteomes" id="UP000276128"/>
    </source>
</evidence>
<keyword evidence="1" id="KW-0812">Transmembrane</keyword>